<reference evidence="1 2" key="1">
    <citation type="journal article" date="2015" name="Parasitol. Res.">
        <title>Viruses in close associations with free-living amoebae.</title>
        <authorList>
            <person name="Scheid P."/>
        </authorList>
    </citation>
    <scope>NUCLEOTIDE SEQUENCE [LARGE SCALE GENOMIC DNA]</scope>
    <source>
        <strain evidence="1">KlaHel</strain>
    </source>
</reference>
<sequence length="147" mass="16147">MTAPVSWRLLDSTQLCTLWWTEACRWDPSYGVPMQPHFSFPFVDVNPVFLFHTFEGQDTKKRFSPGSAASIEQIVKTCPKQVQLAGPVVAAAGTGDRIGHGAGMIGPANIPYIAIEAIPGLFKGRNAWHGKARKPSSKCWPLFDECT</sequence>
<accession>A0A0B5IXM0</accession>
<name>A0A0B5IXM0_9VIRU</name>
<protein>
    <submittedName>
        <fullName evidence="1">Uncharacterized protein</fullName>
    </submittedName>
</protein>
<evidence type="ECO:0000313" key="1">
    <source>
        <dbReference type="EMBL" id="AJF97528.1"/>
    </source>
</evidence>
<proteinExistence type="predicted"/>
<dbReference type="RefSeq" id="YP_009119763.1">
    <property type="nucleotide sequence ID" value="NC_026440.1"/>
</dbReference>
<dbReference type="EMBL" id="KP136319">
    <property type="protein sequence ID" value="AJF97528.1"/>
    <property type="molecule type" value="Genomic_DNA"/>
</dbReference>
<dbReference type="Proteomes" id="UP000202511">
    <property type="component" value="Segment"/>
</dbReference>
<dbReference type="KEGG" id="vg:23462445"/>
<dbReference type="GeneID" id="23462445"/>
<evidence type="ECO:0000313" key="2">
    <source>
        <dbReference type="Proteomes" id="UP000202511"/>
    </source>
</evidence>
<organism evidence="1 2">
    <name type="scientific">Pandoravirus inopinatum</name>
    <dbReference type="NCBI Taxonomy" id="1605721"/>
    <lineage>
        <taxon>Viruses</taxon>
        <taxon>Pandoravirus</taxon>
    </lineage>
</organism>